<dbReference type="SUPFAM" id="SSF55424">
    <property type="entry name" value="FAD/NAD-linked reductases, dimerisation (C-terminal) domain"/>
    <property type="match status" value="1"/>
</dbReference>
<dbReference type="NCBIfam" id="TIGR01421">
    <property type="entry name" value="gluta_reduc_1"/>
    <property type="match status" value="1"/>
</dbReference>
<dbReference type="Gene3D" id="3.50.50.60">
    <property type="entry name" value="FAD/NAD(P)-binding domain"/>
    <property type="match status" value="2"/>
</dbReference>
<dbReference type="GO" id="GO:0034599">
    <property type="term" value="P:cellular response to oxidative stress"/>
    <property type="evidence" value="ECO:0007669"/>
    <property type="project" value="TreeGrafter"/>
</dbReference>
<feature type="binding site" evidence="9">
    <location>
        <position position="51"/>
    </location>
    <ligand>
        <name>FAD</name>
        <dbReference type="ChEBI" id="CHEBI:57692"/>
    </ligand>
</feature>
<dbReference type="FunFam" id="3.30.390.30:FF:000003">
    <property type="entry name" value="Glutathione reductase"/>
    <property type="match status" value="1"/>
</dbReference>
<dbReference type="InterPro" id="IPR036188">
    <property type="entry name" value="FAD/NAD-bd_sf"/>
</dbReference>
<dbReference type="Gene3D" id="3.30.390.30">
    <property type="match status" value="1"/>
</dbReference>
<feature type="domain" description="FAD/NAD(P)-binding" evidence="13">
    <location>
        <begin position="5"/>
        <end position="317"/>
    </location>
</feature>
<dbReference type="InterPro" id="IPR012999">
    <property type="entry name" value="Pyr_OxRdtase_I_AS"/>
</dbReference>
<dbReference type="Pfam" id="PF02852">
    <property type="entry name" value="Pyr_redox_dim"/>
    <property type="match status" value="1"/>
</dbReference>
<dbReference type="GO" id="GO:0050661">
    <property type="term" value="F:NADP binding"/>
    <property type="evidence" value="ECO:0007669"/>
    <property type="project" value="InterPro"/>
</dbReference>
<dbReference type="GO" id="GO:0004362">
    <property type="term" value="F:glutathione-disulfide reductase (NADPH) activity"/>
    <property type="evidence" value="ECO:0007669"/>
    <property type="project" value="InterPro"/>
</dbReference>
<dbReference type="InterPro" id="IPR046952">
    <property type="entry name" value="GSHR/TRXR-like"/>
</dbReference>
<dbReference type="PANTHER" id="PTHR42737">
    <property type="entry name" value="GLUTATHIONE REDUCTASE"/>
    <property type="match status" value="1"/>
</dbReference>
<dbReference type="STRING" id="1396821.SAMN05444515_11630"/>
<comment type="subunit">
    <text evidence="2">Homodimer.</text>
</comment>
<keyword evidence="6" id="KW-1015">Disulfide bond</keyword>
<evidence type="ECO:0000256" key="8">
    <source>
        <dbReference type="PIRSR" id="PIRSR000350-2"/>
    </source>
</evidence>
<evidence type="ECO:0000256" key="6">
    <source>
        <dbReference type="ARBA" id="ARBA00023157"/>
    </source>
</evidence>
<reference evidence="15" key="1">
    <citation type="submission" date="2016-10" db="EMBL/GenBank/DDBJ databases">
        <authorList>
            <person name="Varghese N."/>
            <person name="Submissions S."/>
        </authorList>
    </citation>
    <scope>NUCLEOTIDE SEQUENCE [LARGE SCALE GENOMIC DNA]</scope>
    <source>
        <strain evidence="15">DSM 241</strain>
    </source>
</reference>
<feature type="disulfide bond" description="Redox-active" evidence="10">
    <location>
        <begin position="42"/>
        <end position="47"/>
    </location>
</feature>
<organism evidence="14 15">
    <name type="scientific">Ectothiorhodospira marina</name>
    <dbReference type="NCBI Taxonomy" id="1396821"/>
    <lineage>
        <taxon>Bacteria</taxon>
        <taxon>Pseudomonadati</taxon>
        <taxon>Pseudomonadota</taxon>
        <taxon>Gammaproteobacteria</taxon>
        <taxon>Chromatiales</taxon>
        <taxon>Ectothiorhodospiraceae</taxon>
        <taxon>Ectothiorhodospira</taxon>
    </lineage>
</organism>
<evidence type="ECO:0000256" key="3">
    <source>
        <dbReference type="ARBA" id="ARBA00022630"/>
    </source>
</evidence>
<feature type="binding site" evidence="9">
    <location>
        <begin position="173"/>
        <end position="180"/>
    </location>
    <ligand>
        <name>NAD(+)</name>
        <dbReference type="ChEBI" id="CHEBI:57540"/>
    </ligand>
</feature>
<dbReference type="GO" id="GO:0006749">
    <property type="term" value="P:glutathione metabolic process"/>
    <property type="evidence" value="ECO:0007669"/>
    <property type="project" value="InterPro"/>
</dbReference>
<feature type="domain" description="Pyridine nucleotide-disulphide oxidoreductase dimerisation" evidence="12">
    <location>
        <begin position="338"/>
        <end position="447"/>
    </location>
</feature>
<dbReference type="InterPro" id="IPR006322">
    <property type="entry name" value="Glutathione_Rdtase_euk/bac"/>
</dbReference>
<dbReference type="GO" id="GO:0045454">
    <property type="term" value="P:cell redox homeostasis"/>
    <property type="evidence" value="ECO:0007669"/>
    <property type="project" value="InterPro"/>
</dbReference>
<accession>A0A1H7Q581</accession>
<comment type="cofactor">
    <cofactor evidence="9">
        <name>FAD</name>
        <dbReference type="ChEBI" id="CHEBI:57692"/>
    </cofactor>
    <text evidence="9">Binds 1 FAD per subunit.</text>
</comment>
<evidence type="ECO:0000256" key="1">
    <source>
        <dbReference type="ARBA" id="ARBA00007532"/>
    </source>
</evidence>
<keyword evidence="4 9" id="KW-0274">FAD</keyword>
<evidence type="ECO:0000259" key="12">
    <source>
        <dbReference type="Pfam" id="PF02852"/>
    </source>
</evidence>
<dbReference type="InterPro" id="IPR016156">
    <property type="entry name" value="FAD/NAD-linked_Rdtase_dimer_sf"/>
</dbReference>
<dbReference type="GO" id="GO:0050660">
    <property type="term" value="F:flavin adenine dinucleotide binding"/>
    <property type="evidence" value="ECO:0007669"/>
    <property type="project" value="InterPro"/>
</dbReference>
<evidence type="ECO:0000313" key="15">
    <source>
        <dbReference type="Proteomes" id="UP000199256"/>
    </source>
</evidence>
<dbReference type="InterPro" id="IPR004099">
    <property type="entry name" value="Pyr_nucl-diS_OxRdtase_dimer"/>
</dbReference>
<evidence type="ECO:0000256" key="9">
    <source>
        <dbReference type="PIRSR" id="PIRSR000350-3"/>
    </source>
</evidence>
<dbReference type="OrthoDB" id="9800167at2"/>
<keyword evidence="3 11" id="KW-0285">Flavoprotein</keyword>
<comment type="similarity">
    <text evidence="1 11">Belongs to the class-I pyridine nucleotide-disulfide oxidoreductase family.</text>
</comment>
<keyword evidence="9" id="KW-0520">NAD</keyword>
<dbReference type="NCBIfam" id="NF004776">
    <property type="entry name" value="PRK06116.1"/>
    <property type="match status" value="1"/>
</dbReference>
<keyword evidence="7 11" id="KW-0676">Redox-active center</keyword>
<evidence type="ECO:0000256" key="11">
    <source>
        <dbReference type="RuleBase" id="RU003691"/>
    </source>
</evidence>
<dbReference type="FunFam" id="3.50.50.60:FF:000235">
    <property type="entry name" value="Glutathione reductase"/>
    <property type="match status" value="1"/>
</dbReference>
<feature type="active site" description="Proton acceptor" evidence="8">
    <location>
        <position position="437"/>
    </location>
</feature>
<dbReference type="PRINTS" id="PR00411">
    <property type="entry name" value="PNDRDTASEI"/>
</dbReference>
<dbReference type="EMBL" id="FOAA01000016">
    <property type="protein sequence ID" value="SEL43026.1"/>
    <property type="molecule type" value="Genomic_DNA"/>
</dbReference>
<dbReference type="SUPFAM" id="SSF51905">
    <property type="entry name" value="FAD/NAD(P)-binding domain"/>
    <property type="match status" value="1"/>
</dbReference>
<gene>
    <name evidence="14" type="ORF">SAMN05444515_11630</name>
</gene>
<dbReference type="PRINTS" id="PR00368">
    <property type="entry name" value="FADPNR"/>
</dbReference>
<evidence type="ECO:0000256" key="5">
    <source>
        <dbReference type="ARBA" id="ARBA00023002"/>
    </source>
</evidence>
<dbReference type="PANTHER" id="PTHR42737:SF2">
    <property type="entry name" value="GLUTATHIONE REDUCTASE"/>
    <property type="match status" value="1"/>
</dbReference>
<dbReference type="InterPro" id="IPR023753">
    <property type="entry name" value="FAD/NAD-binding_dom"/>
</dbReference>
<evidence type="ECO:0000256" key="7">
    <source>
        <dbReference type="ARBA" id="ARBA00023284"/>
    </source>
</evidence>
<dbReference type="Proteomes" id="UP000199256">
    <property type="component" value="Unassembled WGS sequence"/>
</dbReference>
<dbReference type="PROSITE" id="PS00076">
    <property type="entry name" value="PYRIDINE_REDOX_1"/>
    <property type="match status" value="1"/>
</dbReference>
<keyword evidence="15" id="KW-1185">Reference proteome</keyword>
<dbReference type="RefSeq" id="WP_090254946.1">
    <property type="nucleotide sequence ID" value="NZ_FOAA01000016.1"/>
</dbReference>
<evidence type="ECO:0000256" key="10">
    <source>
        <dbReference type="PIRSR" id="PIRSR000350-4"/>
    </source>
</evidence>
<evidence type="ECO:0000313" key="14">
    <source>
        <dbReference type="EMBL" id="SEL43026.1"/>
    </source>
</evidence>
<feature type="binding site" evidence="9">
    <location>
        <position position="302"/>
    </location>
    <ligand>
        <name>FAD</name>
        <dbReference type="ChEBI" id="CHEBI:57692"/>
    </ligand>
</feature>
<dbReference type="GO" id="GO:0005829">
    <property type="term" value="C:cytosol"/>
    <property type="evidence" value="ECO:0007669"/>
    <property type="project" value="TreeGrafter"/>
</dbReference>
<keyword evidence="5 11" id="KW-0560">Oxidoreductase</keyword>
<dbReference type="InterPro" id="IPR001100">
    <property type="entry name" value="Pyr_nuc-diS_OxRdtase"/>
</dbReference>
<dbReference type="PIRSF" id="PIRSF000350">
    <property type="entry name" value="Mercury_reductase_MerA"/>
    <property type="match status" value="1"/>
</dbReference>
<name>A0A1H7Q581_9GAMM</name>
<evidence type="ECO:0000259" key="13">
    <source>
        <dbReference type="Pfam" id="PF07992"/>
    </source>
</evidence>
<dbReference type="Pfam" id="PF07992">
    <property type="entry name" value="Pyr_redox_2"/>
    <property type="match status" value="1"/>
</dbReference>
<protein>
    <submittedName>
        <fullName evidence="14">NADPH-glutathione reductase</fullName>
    </submittedName>
</protein>
<dbReference type="AlphaFoldDB" id="A0A1H7Q581"/>
<evidence type="ECO:0000256" key="2">
    <source>
        <dbReference type="ARBA" id="ARBA00011738"/>
    </source>
</evidence>
<keyword evidence="9" id="KW-0547">Nucleotide-binding</keyword>
<sequence length="448" mass="48347">MNDHYDLIAIGAGSGGLSVVERAARYGARCAVVESGPLGGTCVNVGCVPKKVMWYAADMAHRLDDAPGYGFKLAREGFDWSELVGARDAYIEGINTWYHTYLADSGVDEIPGRARFVDAHTLEVDGRRVSADHVVIAVGGQPSVPDIPGAELGITSDGFFQLKSQPRRVAVIGAGYIAVELAGMLRALGSEVSMYLRRETLLRPFDPMLRDTLMEQMLADGVNLFPSTQVGRLIAHPDSVELFCDQGECRGVFDQVIWATGRSPATDDLNLHNTGIQPDDQGYIPTDLYQNTSVEGVYAIGDVTGRAQLTPVAIAAGRRLADRLFGGQTDRHLSYETIPSVIFTHPPIGTVGLTEEEARAAHGEAVKVYSTRFTSMYHTMTTHKVATAMKLVTVGAQEKVVGVHIIGPEADEMLQGFAVAVRMGATKRDLDDTVALHPTSAEELVTMK</sequence>
<proteinExistence type="inferred from homology"/>
<feature type="binding site" evidence="9">
    <location>
        <position position="261"/>
    </location>
    <ligand>
        <name>NAD(+)</name>
        <dbReference type="ChEBI" id="CHEBI:57540"/>
    </ligand>
</feature>
<evidence type="ECO:0000256" key="4">
    <source>
        <dbReference type="ARBA" id="ARBA00022827"/>
    </source>
</evidence>